<keyword evidence="1" id="KW-0560">Oxidoreductase</keyword>
<dbReference type="FunFam" id="3.20.20.100:FF:000004">
    <property type="entry name" value="Oxidoreductase, aldo/keto reductase"/>
    <property type="match status" value="1"/>
</dbReference>
<dbReference type="GeneID" id="86824943"/>
<accession>A0A8I0NV53</accession>
<evidence type="ECO:0000313" key="4">
    <source>
        <dbReference type="Proteomes" id="UP000629287"/>
    </source>
</evidence>
<dbReference type="Proteomes" id="UP000629287">
    <property type="component" value="Unassembled WGS sequence"/>
</dbReference>
<dbReference type="GO" id="GO:0005829">
    <property type="term" value="C:cytosol"/>
    <property type="evidence" value="ECO:0007669"/>
    <property type="project" value="UniProtKB-ARBA"/>
</dbReference>
<reference evidence="3 4" key="1">
    <citation type="submission" date="2020-10" db="EMBL/GenBank/DDBJ databases">
        <title>Sequencing the genomes of 1000 actinobacteria strains.</title>
        <authorList>
            <person name="Klenk H.-P."/>
        </authorList>
    </citation>
    <scope>NUCLEOTIDE SEQUENCE [LARGE SCALE GENOMIC DNA]</scope>
    <source>
        <strain evidence="3 4">DSM 41803</strain>
    </source>
</reference>
<dbReference type="CDD" id="cd19079">
    <property type="entry name" value="AKR_EcYajO-like"/>
    <property type="match status" value="1"/>
</dbReference>
<dbReference type="PANTHER" id="PTHR43364">
    <property type="entry name" value="NADH-SPECIFIC METHYLGLYOXAL REDUCTASE-RELATED"/>
    <property type="match status" value="1"/>
</dbReference>
<dbReference type="Pfam" id="PF00248">
    <property type="entry name" value="Aldo_ket_red"/>
    <property type="match status" value="1"/>
</dbReference>
<proteinExistence type="predicted"/>
<evidence type="ECO:0000256" key="1">
    <source>
        <dbReference type="ARBA" id="ARBA00023002"/>
    </source>
</evidence>
<evidence type="ECO:0000259" key="2">
    <source>
        <dbReference type="Pfam" id="PF00248"/>
    </source>
</evidence>
<dbReference type="OrthoDB" id="9768793at2"/>
<dbReference type="InterPro" id="IPR036812">
    <property type="entry name" value="NAD(P)_OxRdtase_dom_sf"/>
</dbReference>
<keyword evidence="4" id="KW-1185">Reference proteome</keyword>
<dbReference type="InterPro" id="IPR050523">
    <property type="entry name" value="AKR_Detox_Biosynth"/>
</dbReference>
<comment type="caution">
    <text evidence="3">The sequence shown here is derived from an EMBL/GenBank/DDBJ whole genome shotgun (WGS) entry which is preliminary data.</text>
</comment>
<evidence type="ECO:0000313" key="3">
    <source>
        <dbReference type="EMBL" id="MBE1594131.1"/>
    </source>
</evidence>
<dbReference type="SUPFAM" id="SSF51430">
    <property type="entry name" value="NAD(P)-linked oxidoreductase"/>
    <property type="match status" value="1"/>
</dbReference>
<dbReference type="RefSeq" id="WP_046915441.1">
    <property type="nucleotide sequence ID" value="NZ_JADBGF010000001.1"/>
</dbReference>
<dbReference type="GO" id="GO:0016491">
    <property type="term" value="F:oxidoreductase activity"/>
    <property type="evidence" value="ECO:0007669"/>
    <property type="project" value="UniProtKB-KW"/>
</dbReference>
<name>A0A8I0NV53_9ACTN</name>
<feature type="domain" description="NADP-dependent oxidoreductase" evidence="2">
    <location>
        <begin position="16"/>
        <end position="318"/>
    </location>
</feature>
<protein>
    <submittedName>
        <fullName evidence="3">Aryl-alcohol dehydrogenase-like predicted oxidoreductase</fullName>
    </submittedName>
</protein>
<dbReference type="Gene3D" id="3.20.20.100">
    <property type="entry name" value="NADP-dependent oxidoreductase domain"/>
    <property type="match status" value="1"/>
</dbReference>
<dbReference type="PANTHER" id="PTHR43364:SF4">
    <property type="entry name" value="NAD(P)-LINKED OXIDOREDUCTASE SUPERFAMILY PROTEIN"/>
    <property type="match status" value="1"/>
</dbReference>
<gene>
    <name evidence="3" type="ORF">H4687_000260</name>
</gene>
<dbReference type="InterPro" id="IPR023210">
    <property type="entry name" value="NADP_OxRdtase_dom"/>
</dbReference>
<sequence length="326" mass="35950">MKTVRLGKSGLEMSGLILGMMTYGDPEQGYPSWTIGLDEARPFVRRAYEAGITTFDTSNVYSSGTSEEILGTLTRELGPREEFQIATKVYGHQRPSRNGSGLSRVAIMHEIDASLRRLGTDYVDLYQIHAFDPNTPIEETMEALHDVVKAGKARYIGACNLLMWQLALMQNAADRHGWTQFVSNQLHYNLLARELEREVAPYAEATGMGILPWSPLARGRLTRPWGAEGSGREANDTLSPQLYTRDEESHKRVVTAVQEVAEARGVPMAQVAVSWVANKSPVAAPIVGATKERHIDDAVAGLELELTTEEITKLEAANTLVRNGII</sequence>
<dbReference type="EMBL" id="JADBGF010000001">
    <property type="protein sequence ID" value="MBE1594131.1"/>
    <property type="molecule type" value="Genomic_DNA"/>
</dbReference>
<organism evidence="3 4">
    <name type="scientific">Streptomyces stelliscabiei</name>
    <dbReference type="NCBI Taxonomy" id="146820"/>
    <lineage>
        <taxon>Bacteria</taxon>
        <taxon>Bacillati</taxon>
        <taxon>Actinomycetota</taxon>
        <taxon>Actinomycetes</taxon>
        <taxon>Kitasatosporales</taxon>
        <taxon>Streptomycetaceae</taxon>
        <taxon>Streptomyces</taxon>
    </lineage>
</organism>
<dbReference type="AlphaFoldDB" id="A0A8I0NV53"/>